<dbReference type="Gene3D" id="3.20.20.70">
    <property type="entry name" value="Aldolase class I"/>
    <property type="match status" value="1"/>
</dbReference>
<sequence>MAEKVIISCALTGSIHTPSMSPYLPITGEDMVREGVGAVEAGASILHLHARHPETGQPSALLDHWNGFYPQLGNQTDAILNMSTGGSAVMSLDDRLAAASALQPEMASLNLGSMNFALYPLADRIKDWKHDWEEPFLRNSDDLVFKNTPRDIGVIAERLDKRPTVFELECYDIAHLYMLDHLAQRDVLKPPFFIQFVLGVLGGAPPLPEVLYFLKSTADKLFGEDYQFSVIGAGRAQMQMAGLSIAMGGHVRVGLEDNLYIAKGQLATSNAQQVEKVKALIEANGKQVATPSEAREILGIPSSAENENLEQVYV</sequence>
<dbReference type="GO" id="GO:0046872">
    <property type="term" value="F:metal ion binding"/>
    <property type="evidence" value="ECO:0007669"/>
    <property type="project" value="UniProtKB-KW"/>
</dbReference>
<dbReference type="Pfam" id="PF05853">
    <property type="entry name" value="BKACE"/>
    <property type="match status" value="1"/>
</dbReference>
<dbReference type="PANTHER" id="PTHR37418">
    <property type="entry name" value="3-KETO-5-AMINOHEXANOATE CLEAVAGE ENZYME-RELATED"/>
    <property type="match status" value="1"/>
</dbReference>
<keyword evidence="3" id="KW-0479">Metal-binding</keyword>
<dbReference type="AlphaFoldDB" id="A0A4R6VWD4"/>
<name>A0A4R6VWD4_9HYPH</name>
<evidence type="ECO:0000313" key="5">
    <source>
        <dbReference type="EMBL" id="TDQ67127.1"/>
    </source>
</evidence>
<gene>
    <name evidence="5" type="ORF">ATL17_1134</name>
</gene>
<reference evidence="5 6" key="1">
    <citation type="submission" date="2019-03" db="EMBL/GenBank/DDBJ databases">
        <title>Genomic Encyclopedia of Type Strains, Phase III (KMG-III): the genomes of soil and plant-associated and newly described type strains.</title>
        <authorList>
            <person name="Whitman W."/>
        </authorList>
    </citation>
    <scope>NUCLEOTIDE SEQUENCE [LARGE SCALE GENOMIC DNA]</scope>
    <source>
        <strain evidence="5 6">CGMCC 1.7002</strain>
    </source>
</reference>
<evidence type="ECO:0000256" key="4">
    <source>
        <dbReference type="ARBA" id="ARBA00022833"/>
    </source>
</evidence>
<comment type="caution">
    <text evidence="5">The sequence shown here is derived from an EMBL/GenBank/DDBJ whole genome shotgun (WGS) entry which is preliminary data.</text>
</comment>
<dbReference type="GO" id="GO:0043720">
    <property type="term" value="F:3-keto-5-aminohexanoate cleavage activity"/>
    <property type="evidence" value="ECO:0007669"/>
    <property type="project" value="InterPro"/>
</dbReference>
<protein>
    <submittedName>
        <fullName evidence="5">Uncharacterized protein (DUF849 family)</fullName>
    </submittedName>
</protein>
<dbReference type="Proteomes" id="UP000295391">
    <property type="component" value="Unassembled WGS sequence"/>
</dbReference>
<evidence type="ECO:0000256" key="3">
    <source>
        <dbReference type="ARBA" id="ARBA00022723"/>
    </source>
</evidence>
<dbReference type="PANTHER" id="PTHR37418:SF2">
    <property type="entry name" value="3-KETO-5-AMINOHEXANOATE CLEAVAGE ENZYME"/>
    <property type="match status" value="1"/>
</dbReference>
<organism evidence="5 6">
    <name type="scientific">Maritalea mobilis</name>
    <dbReference type="NCBI Taxonomy" id="483324"/>
    <lineage>
        <taxon>Bacteria</taxon>
        <taxon>Pseudomonadati</taxon>
        <taxon>Pseudomonadota</taxon>
        <taxon>Alphaproteobacteria</taxon>
        <taxon>Hyphomicrobiales</taxon>
        <taxon>Devosiaceae</taxon>
        <taxon>Maritalea</taxon>
    </lineage>
</organism>
<comment type="cofactor">
    <cofactor evidence="1">
        <name>Zn(2+)</name>
        <dbReference type="ChEBI" id="CHEBI:29105"/>
    </cofactor>
</comment>
<dbReference type="OrthoDB" id="9805277at2"/>
<proteinExistence type="predicted"/>
<keyword evidence="4" id="KW-0862">Zinc</keyword>
<evidence type="ECO:0000256" key="2">
    <source>
        <dbReference type="ARBA" id="ARBA00022679"/>
    </source>
</evidence>
<dbReference type="InterPro" id="IPR013785">
    <property type="entry name" value="Aldolase_TIM"/>
</dbReference>
<dbReference type="RefSeq" id="WP_133571768.1">
    <property type="nucleotide sequence ID" value="NZ_SNYR01000001.1"/>
</dbReference>
<keyword evidence="2" id="KW-0808">Transferase</keyword>
<evidence type="ECO:0000313" key="6">
    <source>
        <dbReference type="Proteomes" id="UP000295391"/>
    </source>
</evidence>
<dbReference type="InterPro" id="IPR008567">
    <property type="entry name" value="BKACE"/>
</dbReference>
<dbReference type="EMBL" id="SNYR01000001">
    <property type="protein sequence ID" value="TDQ67127.1"/>
    <property type="molecule type" value="Genomic_DNA"/>
</dbReference>
<accession>A0A4R6VWD4</accession>
<keyword evidence="6" id="KW-1185">Reference proteome</keyword>
<evidence type="ECO:0000256" key="1">
    <source>
        <dbReference type="ARBA" id="ARBA00001947"/>
    </source>
</evidence>